<dbReference type="FunFam" id="2.60.120.200:FF:000237">
    <property type="entry name" value="Mannose/glucose-specific lectin"/>
    <property type="match status" value="1"/>
</dbReference>
<keyword evidence="3" id="KW-0430">Lectin</keyword>
<dbReference type="InterPro" id="IPR001220">
    <property type="entry name" value="Legume_lectin_dom"/>
</dbReference>
<dbReference type="PANTHER" id="PTHR32401">
    <property type="entry name" value="CONCANAVALIN A-LIKE LECTIN FAMILY PROTEIN"/>
    <property type="match status" value="1"/>
</dbReference>
<dbReference type="SMR" id="A0A173G7C8"/>
<feature type="domain" description="Legume lectin" evidence="6">
    <location>
        <begin position="34"/>
        <end position="270"/>
    </location>
</feature>
<dbReference type="GO" id="GO:0030246">
    <property type="term" value="F:carbohydrate binding"/>
    <property type="evidence" value="ECO:0007669"/>
    <property type="project" value="UniProtKB-KW"/>
</dbReference>
<keyword evidence="2" id="KW-0479">Metal-binding</keyword>
<keyword evidence="4" id="KW-0106">Calcium</keyword>
<dbReference type="Gene3D" id="2.60.120.200">
    <property type="match status" value="1"/>
</dbReference>
<evidence type="ECO:0000313" key="7">
    <source>
        <dbReference type="EMBL" id="ANH22048.1"/>
    </source>
</evidence>
<dbReference type="InterPro" id="IPR019825">
    <property type="entry name" value="Lectin_legB_Mn/Ca_BS"/>
</dbReference>
<evidence type="ECO:0000256" key="5">
    <source>
        <dbReference type="ARBA" id="ARBA00023211"/>
    </source>
</evidence>
<dbReference type="InterPro" id="IPR050258">
    <property type="entry name" value="Leguminous_Lectin"/>
</dbReference>
<dbReference type="SUPFAM" id="SSF49899">
    <property type="entry name" value="Concanavalin A-like lectins/glucanases"/>
    <property type="match status" value="1"/>
</dbReference>
<dbReference type="PANTHER" id="PTHR32401:SF45">
    <property type="entry name" value="LECTIN"/>
    <property type="match status" value="1"/>
</dbReference>
<dbReference type="PROSITE" id="PS00308">
    <property type="entry name" value="LECTIN_LEGUME_ALPHA"/>
    <property type="match status" value="1"/>
</dbReference>
<evidence type="ECO:0000256" key="3">
    <source>
        <dbReference type="ARBA" id="ARBA00022734"/>
    </source>
</evidence>
<dbReference type="AlphaFoldDB" id="A0A173G7C8"/>
<proteinExistence type="inferred from homology"/>
<evidence type="ECO:0000259" key="6">
    <source>
        <dbReference type="Pfam" id="PF00139"/>
    </source>
</evidence>
<dbReference type="GO" id="GO:0046872">
    <property type="term" value="F:metal ion binding"/>
    <property type="evidence" value="ECO:0007669"/>
    <property type="project" value="UniProtKB-KW"/>
</dbReference>
<protein>
    <submittedName>
        <fullName evidence="7">Lectin</fullName>
    </submittedName>
</protein>
<dbReference type="EMBL" id="KU382473">
    <property type="protein sequence ID" value="ANH22048.1"/>
    <property type="molecule type" value="Genomic_DNA"/>
</dbReference>
<organism evidence="7">
    <name type="scientific">Cajanus cajan</name>
    <name type="common">Pigeon pea</name>
    <name type="synonym">Cajanus indicus</name>
    <dbReference type="NCBI Taxonomy" id="3821"/>
    <lineage>
        <taxon>Eukaryota</taxon>
        <taxon>Viridiplantae</taxon>
        <taxon>Streptophyta</taxon>
        <taxon>Embryophyta</taxon>
        <taxon>Tracheophyta</taxon>
        <taxon>Spermatophyta</taxon>
        <taxon>Magnoliopsida</taxon>
        <taxon>eudicotyledons</taxon>
        <taxon>Gunneridae</taxon>
        <taxon>Pentapetalae</taxon>
        <taxon>rosids</taxon>
        <taxon>fabids</taxon>
        <taxon>Fabales</taxon>
        <taxon>Fabaceae</taxon>
        <taxon>Papilionoideae</taxon>
        <taxon>50 kb inversion clade</taxon>
        <taxon>NPAAA clade</taxon>
        <taxon>indigoferoid/millettioid clade</taxon>
        <taxon>Phaseoleae</taxon>
        <taxon>Cajanus</taxon>
    </lineage>
</organism>
<dbReference type="PIRSF" id="PIRSF002690">
    <property type="entry name" value="L-type_lectin_plant"/>
    <property type="match status" value="1"/>
</dbReference>
<evidence type="ECO:0000256" key="2">
    <source>
        <dbReference type="ARBA" id="ARBA00022723"/>
    </source>
</evidence>
<name>A0A173G7C8_CAJCA</name>
<keyword evidence="5" id="KW-0464">Manganese</keyword>
<dbReference type="CDD" id="cd06899">
    <property type="entry name" value="lectin_legume_LecRK_Arcelin_ConA"/>
    <property type="match status" value="1"/>
</dbReference>
<dbReference type="InterPro" id="IPR013320">
    <property type="entry name" value="ConA-like_dom_sf"/>
</dbReference>
<reference evidence="7" key="1">
    <citation type="submission" date="2016-01" db="EMBL/GenBank/DDBJ databases">
        <authorList>
            <person name="Oliw E.H."/>
        </authorList>
    </citation>
    <scope>NUCLEOTIDE SEQUENCE</scope>
</reference>
<sequence>MASLQTQMISFYLIFLSILLTTIFFFKVNSTETTSFSITKFSPDQKNLIFQGDGYTTKGKLTLTKAVKSTVGRALYSTPIRIWDRDTGNVANFVTSFTLVIDAPSSYNVADGFTFFIAPVDTKPQTGGGYLGVFNSKEYDKTSQTVAVEFDTFYNAAWDPSNKERHIGIDVNSIKSVNTKSWNLQNGERANVVIAFNAATNVLTVTLTYPNSLEEENVTSYTLNEVVPLKDVVPEWVRIGFSATTGAEFAAHVVHSWSFHSELGGTSSSKQAADAKL</sequence>
<dbReference type="InterPro" id="IPR000985">
    <property type="entry name" value="Lectin_LegA_CS"/>
</dbReference>
<comment type="similarity">
    <text evidence="1">Belongs to the leguminous lectin family.</text>
</comment>
<evidence type="ECO:0000256" key="4">
    <source>
        <dbReference type="ARBA" id="ARBA00022837"/>
    </source>
</evidence>
<dbReference type="PROSITE" id="PS00307">
    <property type="entry name" value="LECTIN_LEGUME_BETA"/>
    <property type="match status" value="1"/>
</dbReference>
<dbReference type="InterPro" id="IPR016363">
    <property type="entry name" value="L-lectin"/>
</dbReference>
<accession>A0A173G7C8</accession>
<dbReference type="Pfam" id="PF00139">
    <property type="entry name" value="Lectin_legB"/>
    <property type="match status" value="1"/>
</dbReference>
<evidence type="ECO:0000256" key="1">
    <source>
        <dbReference type="ARBA" id="ARBA00007606"/>
    </source>
</evidence>